<proteinExistence type="predicted"/>
<keyword evidence="1" id="KW-0175">Coiled coil</keyword>
<evidence type="ECO:0000256" key="1">
    <source>
        <dbReference type="SAM" id="Coils"/>
    </source>
</evidence>
<protein>
    <submittedName>
        <fullName evidence="3">Mu-like prophage major head subunit gpT</fullName>
    </submittedName>
</protein>
<sequence precursor="true">MSNKNRKKRRSKGRKRVIEQLRSENAQLKNTPDDEKLAEEMQQRNLTTRQFSVRAQTLDEKERTVEAVIATEERVVVLDWRRWEPIEEILRMDGVVLPDSRQVPMFDTHMRWGGTASVMGSTRDIHVEGGKLVGTNHFSSRQASEEAWTLVREGHLTDNSIGYRVLDYEKIEPGETATIGGRKYTASPKMALRVATEWEVIENSICPIGADRTAKNRGDQHTEQDRKPNQKQNQNHFQVHKKQEKRTMKFNEWLKERGFDPETISEEQRASLEELYKAEQSRSEPETEPKTKTKKKTEPEQGSRSAGEDPAAMREAIKAEMEAVREQERAERARVDEQIRKLGEEVGIEQSLIDDAIHGGKTVEGAQRYFLEKIRSDRPEVGSAPAIISRDNTVNREVIEDAMLLRAGYEDQVVEDSNGEKRADKADRFRDMSVLEIARQSLRMAGQPVPYGTEEVIRAAFEMDMRGFSNYSLSTMLGNVANKSLLRGYELVKKTWQAWCTTGSVSDFKEVTRNRFTLQDGFQEVKNGGRIDHTTATEEAEKYSITTYAQMFAITRNDIINDDLNQFTKVPMHMGRDAGLLAGKLVYAILTGNPKMGDGKSLFVSGHSNLNTSTGLTMDNLKSSITTFEKQTDKGSRNIRLSPKYIIVPSALYWTAKELLQSTLIVATGSTDAVKGNKNVVAGEVEPIKEPILNDDSATTWYLAADPSEADTVEVAYLNGKQTPTVEKFPMTPDVLGVQYRAYLDVGAKALDWRTLQKNTA</sequence>
<feature type="region of interest" description="Disordered" evidence="2">
    <location>
        <begin position="210"/>
        <end position="247"/>
    </location>
</feature>
<dbReference type="STRING" id="1936003.STSP2_03155"/>
<keyword evidence="4" id="KW-1185">Reference proteome</keyword>
<gene>
    <name evidence="3" type="ORF">STSP2_03155</name>
</gene>
<feature type="region of interest" description="Disordered" evidence="2">
    <location>
        <begin position="1"/>
        <end position="36"/>
    </location>
</feature>
<feature type="compositionally biased region" description="Basic residues" evidence="2">
    <location>
        <begin position="1"/>
        <end position="15"/>
    </location>
</feature>
<dbReference type="KEGG" id="alus:STSP2_03155"/>
<feature type="region of interest" description="Disordered" evidence="2">
    <location>
        <begin position="276"/>
        <end position="312"/>
    </location>
</feature>
<dbReference type="AlphaFoldDB" id="A0A1U9NQ57"/>
<organism evidence="3 4">
    <name type="scientific">Anaerohalosphaera lusitana</name>
    <dbReference type="NCBI Taxonomy" id="1936003"/>
    <lineage>
        <taxon>Bacteria</taxon>
        <taxon>Pseudomonadati</taxon>
        <taxon>Planctomycetota</taxon>
        <taxon>Phycisphaerae</taxon>
        <taxon>Sedimentisphaerales</taxon>
        <taxon>Anaerohalosphaeraceae</taxon>
        <taxon>Anaerohalosphaera</taxon>
    </lineage>
</organism>
<evidence type="ECO:0000256" key="2">
    <source>
        <dbReference type="SAM" id="MobiDB-lite"/>
    </source>
</evidence>
<evidence type="ECO:0000313" key="4">
    <source>
        <dbReference type="Proteomes" id="UP000189674"/>
    </source>
</evidence>
<name>A0A1U9NQ57_9BACT</name>
<accession>A0A1U9NQ57</accession>
<dbReference type="RefSeq" id="WP_169853264.1">
    <property type="nucleotide sequence ID" value="NZ_CP019791.1"/>
</dbReference>
<dbReference type="EMBL" id="CP019791">
    <property type="protein sequence ID" value="AQT69955.1"/>
    <property type="molecule type" value="Genomic_DNA"/>
</dbReference>
<evidence type="ECO:0000313" key="3">
    <source>
        <dbReference type="EMBL" id="AQT69955.1"/>
    </source>
</evidence>
<feature type="compositionally biased region" description="Basic and acidic residues" evidence="2">
    <location>
        <begin position="212"/>
        <end position="228"/>
    </location>
</feature>
<feature type="coiled-coil region" evidence="1">
    <location>
        <begin position="314"/>
        <end position="345"/>
    </location>
</feature>
<dbReference type="Pfam" id="PF25209">
    <property type="entry name" value="Phage_capsid_4"/>
    <property type="match status" value="1"/>
</dbReference>
<dbReference type="Proteomes" id="UP000189674">
    <property type="component" value="Chromosome"/>
</dbReference>
<feature type="compositionally biased region" description="Basic and acidic residues" evidence="2">
    <location>
        <begin position="276"/>
        <end position="301"/>
    </location>
</feature>
<reference evidence="4" key="1">
    <citation type="submission" date="2017-02" db="EMBL/GenBank/DDBJ databases">
        <title>Comparative genomics and description of representatives of a novel lineage of planctomycetes thriving in anoxic sediments.</title>
        <authorList>
            <person name="Spring S."/>
            <person name="Bunk B."/>
            <person name="Sproer C."/>
        </authorList>
    </citation>
    <scope>NUCLEOTIDE SEQUENCE [LARGE SCALE GENOMIC DNA]</scope>
    <source>
        <strain evidence="4">ST-NAGAB-D1</strain>
    </source>
</reference>